<organism evidence="6 7">
    <name type="scientific">Nonomuraea mangrovi</name>
    <dbReference type="NCBI Taxonomy" id="2316207"/>
    <lineage>
        <taxon>Bacteria</taxon>
        <taxon>Bacillati</taxon>
        <taxon>Actinomycetota</taxon>
        <taxon>Actinomycetes</taxon>
        <taxon>Streptosporangiales</taxon>
        <taxon>Streptosporangiaceae</taxon>
        <taxon>Nonomuraea</taxon>
    </lineage>
</organism>
<dbReference type="EMBL" id="JBHUFV010000033">
    <property type="protein sequence ID" value="MFD1934438.1"/>
    <property type="molecule type" value="Genomic_DNA"/>
</dbReference>
<protein>
    <submittedName>
        <fullName evidence="6">MarR family winged helix-turn-helix transcriptional regulator</fullName>
    </submittedName>
</protein>
<comment type="caution">
    <text evidence="6">The sequence shown here is derived from an EMBL/GenBank/DDBJ whole genome shotgun (WGS) entry which is preliminary data.</text>
</comment>
<evidence type="ECO:0000313" key="6">
    <source>
        <dbReference type="EMBL" id="MFD1934438.1"/>
    </source>
</evidence>
<reference evidence="7" key="1">
    <citation type="journal article" date="2019" name="Int. J. Syst. Evol. Microbiol.">
        <title>The Global Catalogue of Microorganisms (GCM) 10K type strain sequencing project: providing services to taxonomists for standard genome sequencing and annotation.</title>
        <authorList>
            <consortium name="The Broad Institute Genomics Platform"/>
            <consortium name="The Broad Institute Genome Sequencing Center for Infectious Disease"/>
            <person name="Wu L."/>
            <person name="Ma J."/>
        </authorList>
    </citation>
    <scope>NUCLEOTIDE SEQUENCE [LARGE SCALE GENOMIC DNA]</scope>
    <source>
        <strain evidence="7">ICMP 6774ER</strain>
    </source>
</reference>
<keyword evidence="7" id="KW-1185">Reference proteome</keyword>
<feature type="domain" description="HTH marR-type" evidence="5">
    <location>
        <begin position="6"/>
        <end position="138"/>
    </location>
</feature>
<accession>A0ABW4SZ12</accession>
<dbReference type="SUPFAM" id="SSF46785">
    <property type="entry name" value="Winged helix' DNA-binding domain"/>
    <property type="match status" value="1"/>
</dbReference>
<dbReference type="SMART" id="SM00347">
    <property type="entry name" value="HTH_MARR"/>
    <property type="match status" value="1"/>
</dbReference>
<keyword evidence="2" id="KW-0238">DNA-binding</keyword>
<evidence type="ECO:0000313" key="7">
    <source>
        <dbReference type="Proteomes" id="UP001597368"/>
    </source>
</evidence>
<keyword evidence="3" id="KW-0804">Transcription</keyword>
<dbReference type="RefSeq" id="WP_379574489.1">
    <property type="nucleotide sequence ID" value="NZ_JBHUFV010000033.1"/>
</dbReference>
<dbReference type="Pfam" id="PF12802">
    <property type="entry name" value="MarR_2"/>
    <property type="match status" value="1"/>
</dbReference>
<keyword evidence="1" id="KW-0805">Transcription regulation</keyword>
<dbReference type="InterPro" id="IPR036390">
    <property type="entry name" value="WH_DNA-bd_sf"/>
</dbReference>
<evidence type="ECO:0000259" key="5">
    <source>
        <dbReference type="PROSITE" id="PS50995"/>
    </source>
</evidence>
<gene>
    <name evidence="6" type="ORF">ACFSKW_23505</name>
</gene>
<dbReference type="Proteomes" id="UP001597368">
    <property type="component" value="Unassembled WGS sequence"/>
</dbReference>
<dbReference type="Gene3D" id="1.10.10.10">
    <property type="entry name" value="Winged helix-like DNA-binding domain superfamily/Winged helix DNA-binding domain"/>
    <property type="match status" value="1"/>
</dbReference>
<dbReference type="PROSITE" id="PS50995">
    <property type="entry name" value="HTH_MARR_2"/>
    <property type="match status" value="1"/>
</dbReference>
<evidence type="ECO:0000256" key="3">
    <source>
        <dbReference type="ARBA" id="ARBA00023163"/>
    </source>
</evidence>
<feature type="region of interest" description="Disordered" evidence="4">
    <location>
        <begin position="140"/>
        <end position="162"/>
    </location>
</feature>
<dbReference type="InterPro" id="IPR000835">
    <property type="entry name" value="HTH_MarR-typ"/>
</dbReference>
<evidence type="ECO:0000256" key="2">
    <source>
        <dbReference type="ARBA" id="ARBA00023125"/>
    </source>
</evidence>
<dbReference type="PANTHER" id="PTHR42756:SF1">
    <property type="entry name" value="TRANSCRIPTIONAL REPRESSOR OF EMRAB OPERON"/>
    <property type="match status" value="1"/>
</dbReference>
<evidence type="ECO:0000256" key="4">
    <source>
        <dbReference type="SAM" id="MobiDB-lite"/>
    </source>
</evidence>
<feature type="compositionally biased region" description="Polar residues" evidence="4">
    <location>
        <begin position="149"/>
        <end position="162"/>
    </location>
</feature>
<dbReference type="PANTHER" id="PTHR42756">
    <property type="entry name" value="TRANSCRIPTIONAL REGULATOR, MARR"/>
    <property type="match status" value="1"/>
</dbReference>
<sequence>MGMPAEERLGLDVKRAEQLLMAAKHAAVKQAGVTVPQYAALLVLAGNPGISNAALARQCLVTPQASNVVLKNLMDRGLVERRPHPWHRQMLETHLTDEGRRALALADAAAVTIERRIAAAFTPEERDLLRDLLARFGRALTDSPGPDDATNSDISQHVTDDH</sequence>
<proteinExistence type="predicted"/>
<dbReference type="InterPro" id="IPR036388">
    <property type="entry name" value="WH-like_DNA-bd_sf"/>
</dbReference>
<name>A0ABW4SZ12_9ACTN</name>
<evidence type="ECO:0000256" key="1">
    <source>
        <dbReference type="ARBA" id="ARBA00023015"/>
    </source>
</evidence>